<dbReference type="RefSeq" id="WP_259053683.1">
    <property type="nucleotide sequence ID" value="NZ_JANUCT010000001.1"/>
</dbReference>
<name>A0AAE3HKS6_9GAMM</name>
<dbReference type="PANTHER" id="PTHR37486:SF1">
    <property type="entry name" value="STRINGENT STARVATION PROTEIN B"/>
    <property type="match status" value="1"/>
</dbReference>
<dbReference type="PANTHER" id="PTHR37486">
    <property type="entry name" value="STRINGENT STARVATION PROTEIN B"/>
    <property type="match status" value="1"/>
</dbReference>
<dbReference type="AlphaFoldDB" id="A0AAE3HKS6"/>
<dbReference type="InterPro" id="IPR036760">
    <property type="entry name" value="SspB-like_sf"/>
</dbReference>
<feature type="region of interest" description="Disordered" evidence="1">
    <location>
        <begin position="103"/>
        <end position="146"/>
    </location>
</feature>
<proteinExistence type="predicted"/>
<dbReference type="GO" id="GO:0045732">
    <property type="term" value="P:positive regulation of protein catabolic process"/>
    <property type="evidence" value="ECO:0007669"/>
    <property type="project" value="TreeGrafter"/>
</dbReference>
<comment type="caution">
    <text evidence="2">The sequence shown here is derived from an EMBL/GenBank/DDBJ whole genome shotgun (WGS) entry which is preliminary data.</text>
</comment>
<dbReference type="SUPFAM" id="SSF101738">
    <property type="entry name" value="SspB-like"/>
    <property type="match status" value="1"/>
</dbReference>
<reference evidence="2" key="1">
    <citation type="submission" date="2022-08" db="EMBL/GenBank/DDBJ databases">
        <title>Genomic Encyclopedia of Type Strains, Phase III (KMG-III): the genomes of soil and plant-associated and newly described type strains.</title>
        <authorList>
            <person name="Whitman W."/>
        </authorList>
    </citation>
    <scope>NUCLEOTIDE SEQUENCE</scope>
    <source>
        <strain evidence="2">HMT 1</strain>
    </source>
</reference>
<accession>A0AAE3HKS6</accession>
<dbReference type="NCBIfam" id="NF008769">
    <property type="entry name" value="PRK11798.2-5"/>
    <property type="match status" value="1"/>
</dbReference>
<sequence>MAETPEMSSSRPYLIRALHEWISDNGMTPLLLVDADAPAVDVPRAFVEDGKIILNVSMSAVQGLELGDELIQFRARFSGAVKQISVPVTAVLAVYARETSAGMMFPETESDAEQTDEAGAEADATNSDTDTQPDDKPSRPHLRVIK</sequence>
<dbReference type="Proteomes" id="UP001204445">
    <property type="component" value="Unassembled WGS sequence"/>
</dbReference>
<protein>
    <submittedName>
        <fullName evidence="2">Stringent starvation protein B</fullName>
    </submittedName>
</protein>
<keyword evidence="3" id="KW-1185">Reference proteome</keyword>
<dbReference type="Gene3D" id="2.30.30.220">
    <property type="entry name" value="SspB-like"/>
    <property type="match status" value="1"/>
</dbReference>
<organism evidence="2 3">
    <name type="scientific">Methylohalomonas lacus</name>
    <dbReference type="NCBI Taxonomy" id="398773"/>
    <lineage>
        <taxon>Bacteria</taxon>
        <taxon>Pseudomonadati</taxon>
        <taxon>Pseudomonadota</taxon>
        <taxon>Gammaproteobacteria</taxon>
        <taxon>Methylohalomonadales</taxon>
        <taxon>Methylohalomonadaceae</taxon>
        <taxon>Methylohalomonas</taxon>
    </lineage>
</organism>
<dbReference type="PIRSF" id="PIRSF005276">
    <property type="entry name" value="SspB"/>
    <property type="match status" value="1"/>
</dbReference>
<evidence type="ECO:0000256" key="1">
    <source>
        <dbReference type="SAM" id="MobiDB-lite"/>
    </source>
</evidence>
<dbReference type="GO" id="GO:0005829">
    <property type="term" value="C:cytosol"/>
    <property type="evidence" value="ECO:0007669"/>
    <property type="project" value="TreeGrafter"/>
</dbReference>
<gene>
    <name evidence="2" type="ORF">J2T55_000229</name>
</gene>
<dbReference type="EMBL" id="JANUCT010000001">
    <property type="protein sequence ID" value="MCS3902237.1"/>
    <property type="molecule type" value="Genomic_DNA"/>
</dbReference>
<dbReference type="InterPro" id="IPR007481">
    <property type="entry name" value="SspB"/>
</dbReference>
<feature type="compositionally biased region" description="Acidic residues" evidence="1">
    <location>
        <begin position="108"/>
        <end position="120"/>
    </location>
</feature>
<dbReference type="Pfam" id="PF04386">
    <property type="entry name" value="SspB"/>
    <property type="match status" value="1"/>
</dbReference>
<evidence type="ECO:0000313" key="3">
    <source>
        <dbReference type="Proteomes" id="UP001204445"/>
    </source>
</evidence>
<evidence type="ECO:0000313" key="2">
    <source>
        <dbReference type="EMBL" id="MCS3902237.1"/>
    </source>
</evidence>
<dbReference type="GO" id="GO:0005840">
    <property type="term" value="C:ribosome"/>
    <property type="evidence" value="ECO:0007669"/>
    <property type="project" value="TreeGrafter"/>
</dbReference>